<accession>A0ABV6M9U8</accession>
<dbReference type="CDD" id="cd11614">
    <property type="entry name" value="SAF_CpaB_FlgA_like"/>
    <property type="match status" value="1"/>
</dbReference>
<proteinExistence type="predicted"/>
<evidence type="ECO:0000313" key="4">
    <source>
        <dbReference type="Proteomes" id="UP001589867"/>
    </source>
</evidence>
<evidence type="ECO:0000256" key="1">
    <source>
        <dbReference type="SAM" id="Phobius"/>
    </source>
</evidence>
<organism evidence="3 4">
    <name type="scientific">Phytohabitans kaempferiae</name>
    <dbReference type="NCBI Taxonomy" id="1620943"/>
    <lineage>
        <taxon>Bacteria</taxon>
        <taxon>Bacillati</taxon>
        <taxon>Actinomycetota</taxon>
        <taxon>Actinomycetes</taxon>
        <taxon>Micromonosporales</taxon>
        <taxon>Micromonosporaceae</taxon>
    </lineage>
</organism>
<evidence type="ECO:0000259" key="2">
    <source>
        <dbReference type="SMART" id="SM00858"/>
    </source>
</evidence>
<dbReference type="Pfam" id="PF08666">
    <property type="entry name" value="SAF"/>
    <property type="match status" value="1"/>
</dbReference>
<dbReference type="SMART" id="SM00858">
    <property type="entry name" value="SAF"/>
    <property type="match status" value="1"/>
</dbReference>
<evidence type="ECO:0000313" key="3">
    <source>
        <dbReference type="EMBL" id="MFC0531354.1"/>
    </source>
</evidence>
<reference evidence="3 4" key="1">
    <citation type="submission" date="2024-09" db="EMBL/GenBank/DDBJ databases">
        <authorList>
            <person name="Sun Q."/>
            <person name="Mori K."/>
        </authorList>
    </citation>
    <scope>NUCLEOTIDE SEQUENCE [LARGE SCALE GENOMIC DNA]</scope>
    <source>
        <strain evidence="3 4">TBRC 3947</strain>
    </source>
</reference>
<keyword evidence="1" id="KW-1133">Transmembrane helix</keyword>
<dbReference type="InterPro" id="IPR013974">
    <property type="entry name" value="SAF"/>
</dbReference>
<sequence>MSASAHPLVAAPAAPAGPLLRRQVNVPRVLVAAVLIVGFAVAGAVLAGRIDARIPMLALARAVPAGQVLTDGDLRVVQVATDAALDAISDDDRATAVGQPAAVPLAAGTLLSRAHLGAGQWPPAGQAIVAALLKPGAAPPGLTAGSQVLPLVAATDAADLPQVTPPAAPAVVVSVQAAADQSGDTVVSLLLPVADAARVAAATVVRLVHIQGRR</sequence>
<name>A0ABV6M9U8_9ACTN</name>
<keyword evidence="1" id="KW-0472">Membrane</keyword>
<protein>
    <submittedName>
        <fullName evidence="3">SAF domain-containing protein</fullName>
    </submittedName>
</protein>
<feature type="transmembrane region" description="Helical" evidence="1">
    <location>
        <begin position="26"/>
        <end position="47"/>
    </location>
</feature>
<dbReference type="Proteomes" id="UP001589867">
    <property type="component" value="Unassembled WGS sequence"/>
</dbReference>
<keyword evidence="4" id="KW-1185">Reference proteome</keyword>
<gene>
    <name evidence="3" type="ORF">ACFFIA_27290</name>
</gene>
<comment type="caution">
    <text evidence="3">The sequence shown here is derived from an EMBL/GenBank/DDBJ whole genome shotgun (WGS) entry which is preliminary data.</text>
</comment>
<dbReference type="RefSeq" id="WP_377255637.1">
    <property type="nucleotide sequence ID" value="NZ_JBHLUH010000059.1"/>
</dbReference>
<feature type="domain" description="SAF" evidence="2">
    <location>
        <begin position="54"/>
        <end position="117"/>
    </location>
</feature>
<dbReference type="EMBL" id="JBHLUH010000059">
    <property type="protein sequence ID" value="MFC0531354.1"/>
    <property type="molecule type" value="Genomic_DNA"/>
</dbReference>
<keyword evidence="1" id="KW-0812">Transmembrane</keyword>